<feature type="compositionally biased region" description="Pro residues" evidence="2">
    <location>
        <begin position="20"/>
        <end position="39"/>
    </location>
</feature>
<keyword evidence="3" id="KW-0732">Signal</keyword>
<protein>
    <submittedName>
        <fullName evidence="4">(salmon louse) hypothetical protein</fullName>
    </submittedName>
</protein>
<feature type="chain" id="PRO_5043658206" evidence="3">
    <location>
        <begin position="18"/>
        <end position="219"/>
    </location>
</feature>
<dbReference type="EMBL" id="HG994593">
    <property type="protein sequence ID" value="CAF2851460.1"/>
    <property type="molecule type" value="Genomic_DNA"/>
</dbReference>
<dbReference type="PANTHER" id="PTHR12236:SF79">
    <property type="entry name" value="CUTICULAR PROTEIN 50CB-RELATED"/>
    <property type="match status" value="1"/>
</dbReference>
<accession>A0A7R8CL02</accession>
<evidence type="ECO:0000313" key="4">
    <source>
        <dbReference type="EMBL" id="CAF2851460.1"/>
    </source>
</evidence>
<dbReference type="Proteomes" id="UP000675881">
    <property type="component" value="Chromosome 14"/>
</dbReference>
<name>A0A7R8CL02_LEPSM</name>
<dbReference type="GO" id="GO:0042302">
    <property type="term" value="F:structural constituent of cuticle"/>
    <property type="evidence" value="ECO:0007669"/>
    <property type="project" value="UniProtKB-UniRule"/>
</dbReference>
<feature type="signal peptide" evidence="3">
    <location>
        <begin position="1"/>
        <end position="17"/>
    </location>
</feature>
<keyword evidence="5" id="KW-1185">Reference proteome</keyword>
<sequence>MIGKFLIVCLAVTCALADKPAPPAPVYYRPYPPPPPPPTTTTTTTPAPPAYKPYHPYPPPPPPPPPPASYAYNYAVLDEESSVDFSADELAENAPPAPVYYRPYPPPPPPPTTTTHTPAPPAYKPYHPYPPPPPPPPPPASYAYNYAVLDEESSVDFSADELAENGVVSGSYKVVLPDGRIKTVTYTVEGDSGFVADVQFETTPAPAPAPYPKYVPYQA</sequence>
<dbReference type="OrthoDB" id="6418165at2759"/>
<gene>
    <name evidence="4" type="ORF">LSAA_4844</name>
</gene>
<dbReference type="GO" id="GO:0031012">
    <property type="term" value="C:extracellular matrix"/>
    <property type="evidence" value="ECO:0007669"/>
    <property type="project" value="TreeGrafter"/>
</dbReference>
<reference evidence="4" key="1">
    <citation type="submission" date="2021-02" db="EMBL/GenBank/DDBJ databases">
        <authorList>
            <person name="Bekaert M."/>
        </authorList>
    </citation>
    <scope>NUCLEOTIDE SEQUENCE</scope>
    <source>
        <strain evidence="4">IoA-00</strain>
    </source>
</reference>
<dbReference type="Pfam" id="PF00379">
    <property type="entry name" value="Chitin_bind_4"/>
    <property type="match status" value="1"/>
</dbReference>
<dbReference type="PROSITE" id="PS51155">
    <property type="entry name" value="CHIT_BIND_RR_2"/>
    <property type="match status" value="1"/>
</dbReference>
<evidence type="ECO:0000313" key="5">
    <source>
        <dbReference type="Proteomes" id="UP000675881"/>
    </source>
</evidence>
<proteinExistence type="predicted"/>
<feature type="compositionally biased region" description="Pro residues" evidence="2">
    <location>
        <begin position="46"/>
        <end position="68"/>
    </location>
</feature>
<organism evidence="4 5">
    <name type="scientific">Lepeophtheirus salmonis</name>
    <name type="common">Salmon louse</name>
    <name type="synonym">Caligus salmonis</name>
    <dbReference type="NCBI Taxonomy" id="72036"/>
    <lineage>
        <taxon>Eukaryota</taxon>
        <taxon>Metazoa</taxon>
        <taxon>Ecdysozoa</taxon>
        <taxon>Arthropoda</taxon>
        <taxon>Crustacea</taxon>
        <taxon>Multicrustacea</taxon>
        <taxon>Hexanauplia</taxon>
        <taxon>Copepoda</taxon>
        <taxon>Siphonostomatoida</taxon>
        <taxon>Caligidae</taxon>
        <taxon>Lepeophtheirus</taxon>
    </lineage>
</organism>
<feature type="region of interest" description="Disordered" evidence="2">
    <location>
        <begin position="19"/>
        <end position="141"/>
    </location>
</feature>
<feature type="compositionally biased region" description="Acidic residues" evidence="2">
    <location>
        <begin position="77"/>
        <end position="91"/>
    </location>
</feature>
<evidence type="ECO:0000256" key="3">
    <source>
        <dbReference type="SAM" id="SignalP"/>
    </source>
</evidence>
<evidence type="ECO:0000256" key="1">
    <source>
        <dbReference type="ARBA" id="ARBA00022460"/>
    </source>
</evidence>
<dbReference type="PANTHER" id="PTHR12236">
    <property type="entry name" value="STRUCTURAL CONTITUENT OF CUTICLE"/>
    <property type="match status" value="1"/>
</dbReference>
<dbReference type="InterPro" id="IPR051217">
    <property type="entry name" value="Insect_Cuticle_Struc_Prot"/>
</dbReference>
<feature type="compositionally biased region" description="Pro residues" evidence="2">
    <location>
        <begin position="95"/>
        <end position="140"/>
    </location>
</feature>
<evidence type="ECO:0000256" key="2">
    <source>
        <dbReference type="SAM" id="MobiDB-lite"/>
    </source>
</evidence>
<dbReference type="GO" id="GO:0005615">
    <property type="term" value="C:extracellular space"/>
    <property type="evidence" value="ECO:0007669"/>
    <property type="project" value="TreeGrafter"/>
</dbReference>
<dbReference type="AlphaFoldDB" id="A0A7R8CL02"/>
<keyword evidence="1" id="KW-0193">Cuticle</keyword>
<dbReference type="InterPro" id="IPR000618">
    <property type="entry name" value="Insect_cuticle"/>
</dbReference>